<feature type="transmembrane region" description="Helical" evidence="1">
    <location>
        <begin position="148"/>
        <end position="168"/>
    </location>
</feature>
<keyword evidence="1" id="KW-0812">Transmembrane</keyword>
<reference evidence="2" key="1">
    <citation type="submission" date="2023-02" db="EMBL/GenBank/DDBJ databases">
        <title>Mating type loci evolution in Malassezia.</title>
        <authorList>
            <person name="Coelho M.A."/>
        </authorList>
    </citation>
    <scope>NUCLEOTIDE SEQUENCE</scope>
    <source>
        <strain evidence="2">CBS 14136</strain>
    </source>
</reference>
<dbReference type="GO" id="GO:0016491">
    <property type="term" value="F:oxidoreductase activity"/>
    <property type="evidence" value="ECO:0007669"/>
    <property type="project" value="TreeGrafter"/>
</dbReference>
<dbReference type="PANTHER" id="PTHR42923:SF17">
    <property type="entry name" value="AMINE OXIDASE DOMAIN-CONTAINING PROTEIN"/>
    <property type="match status" value="1"/>
</dbReference>
<evidence type="ECO:0000256" key="1">
    <source>
        <dbReference type="SAM" id="Phobius"/>
    </source>
</evidence>
<dbReference type="Proteomes" id="UP001214628">
    <property type="component" value="Chromosome 4"/>
</dbReference>
<gene>
    <name evidence="2" type="ORF">MPSI1_002813</name>
</gene>
<evidence type="ECO:0000313" key="3">
    <source>
        <dbReference type="Proteomes" id="UP001214628"/>
    </source>
</evidence>
<organism evidence="2 3">
    <name type="scientific">Malassezia psittaci</name>
    <dbReference type="NCBI Taxonomy" id="1821823"/>
    <lineage>
        <taxon>Eukaryota</taxon>
        <taxon>Fungi</taxon>
        <taxon>Dikarya</taxon>
        <taxon>Basidiomycota</taxon>
        <taxon>Ustilaginomycotina</taxon>
        <taxon>Malasseziomycetes</taxon>
        <taxon>Malasseziales</taxon>
        <taxon>Malasseziaceae</taxon>
        <taxon>Malassezia</taxon>
    </lineage>
</organism>
<dbReference type="Gene3D" id="3.50.50.60">
    <property type="entry name" value="FAD/NAD(P)-binding domain"/>
    <property type="match status" value="1"/>
</dbReference>
<keyword evidence="3" id="KW-1185">Reference proteome</keyword>
<keyword evidence="1" id="KW-1133">Transmembrane helix</keyword>
<dbReference type="Pfam" id="PF13450">
    <property type="entry name" value="NAD_binding_8"/>
    <property type="match status" value="1"/>
</dbReference>
<feature type="transmembrane region" description="Helical" evidence="1">
    <location>
        <begin position="12"/>
        <end position="29"/>
    </location>
</feature>
<dbReference type="AlphaFoldDB" id="A0AAF0FBD5"/>
<dbReference type="SUPFAM" id="SSF51905">
    <property type="entry name" value="FAD/NAD(P)-binding domain"/>
    <property type="match status" value="1"/>
</dbReference>
<dbReference type="EMBL" id="CP118378">
    <property type="protein sequence ID" value="WFD44147.1"/>
    <property type="molecule type" value="Genomic_DNA"/>
</dbReference>
<keyword evidence="1" id="KW-0472">Membrane</keyword>
<evidence type="ECO:0008006" key="4">
    <source>
        <dbReference type="Google" id="ProtNLM"/>
    </source>
</evidence>
<name>A0AAF0FBD5_9BASI</name>
<accession>A0AAF0FBD5</accession>
<sequence>MQAASSADVRVAVIGSGLAGLATAHYLALAPIDKGKRVHVDIIEKNSSLGMDSESISIDQGGKLVRIDVPMRSFSEGYYPELIQLYRSLGIEFTRSKFSFAFSSLPLMEGSPQLEHGPNPEILYNGRSDGRGLSVYPEEMSLRSRFRAAFYLLTIILSYILLNILAIFHSKRQHTTNYSSSLSQLTFREWYEKTWISQRFLGDMLCPLLSSVMTTNLKTIDSLPAAELLEYIARSFLSKHYTVENGVQNVVRALVQRVPADHIHLGATILDLVPETDVHGTQRIRVRAEKQDGCELDLPAYEHVIFATQCTQSARLIQQYSAHLGNDQRQDQLRCQAMIEQLSEMQYEKSTVVCHTDTKILPKNPNWWRDLNFVSPKQGEKSSRYTMASHILRRGQKEATTFMQTTNPLHSLYPDPQTWISNSTFERFILTLRGDKARRHFFQRTSNKVNCRARNKDHSVLNLGPLQGRPASSHNGDQPYPGLWLTGSWSFGVPLLEGMS</sequence>
<evidence type="ECO:0000313" key="2">
    <source>
        <dbReference type="EMBL" id="WFD44147.1"/>
    </source>
</evidence>
<dbReference type="InterPro" id="IPR036188">
    <property type="entry name" value="FAD/NAD-bd_sf"/>
</dbReference>
<dbReference type="PANTHER" id="PTHR42923">
    <property type="entry name" value="PROTOPORPHYRINOGEN OXIDASE"/>
    <property type="match status" value="1"/>
</dbReference>
<dbReference type="InterPro" id="IPR050464">
    <property type="entry name" value="Zeta_carotene_desat/Oxidored"/>
</dbReference>
<proteinExistence type="predicted"/>
<protein>
    <recommendedName>
        <fullName evidence="4">Amine oxidase domain-containing protein</fullName>
    </recommendedName>
</protein>